<dbReference type="Pfam" id="PF03732">
    <property type="entry name" value="Retrotrans_gag"/>
    <property type="match status" value="1"/>
</dbReference>
<comment type="cofactor">
    <cofactor evidence="1">
        <name>a divalent metal cation</name>
        <dbReference type="ChEBI" id="CHEBI:60240"/>
    </cofactor>
</comment>
<dbReference type="InterPro" id="IPR027806">
    <property type="entry name" value="HARBI1_dom"/>
</dbReference>
<dbReference type="InterPro" id="IPR045249">
    <property type="entry name" value="HARBI1-like"/>
</dbReference>
<dbReference type="GO" id="GO:0005634">
    <property type="term" value="C:nucleus"/>
    <property type="evidence" value="ECO:0007669"/>
    <property type="project" value="UniProtKB-SubCell"/>
</dbReference>
<comment type="caution">
    <text evidence="11">The sequence shown here is derived from an EMBL/GenBank/DDBJ whole genome shotgun (WGS) entry which is preliminary data.</text>
</comment>
<dbReference type="Pfam" id="PF13359">
    <property type="entry name" value="DDE_Tnp_4"/>
    <property type="match status" value="1"/>
</dbReference>
<dbReference type="InterPro" id="IPR021109">
    <property type="entry name" value="Peptidase_aspartic_dom_sf"/>
</dbReference>
<dbReference type="PROSITE" id="PS00141">
    <property type="entry name" value="ASP_PROTEASE"/>
    <property type="match status" value="1"/>
</dbReference>
<name>A0AA47P5I1_MERPO</name>
<feature type="region of interest" description="Disordered" evidence="8">
    <location>
        <begin position="363"/>
        <end position="385"/>
    </location>
</feature>
<proteinExistence type="inferred from homology"/>
<evidence type="ECO:0000313" key="11">
    <source>
        <dbReference type="EMBL" id="KAK0149030.1"/>
    </source>
</evidence>
<dbReference type="GO" id="GO:0006508">
    <property type="term" value="P:proteolysis"/>
    <property type="evidence" value="ECO:0007669"/>
    <property type="project" value="InterPro"/>
</dbReference>
<keyword evidence="7" id="KW-0539">Nucleus</keyword>
<dbReference type="GO" id="GO:0004190">
    <property type="term" value="F:aspartic-type endopeptidase activity"/>
    <property type="evidence" value="ECO:0007669"/>
    <property type="project" value="InterPro"/>
</dbReference>
<reference evidence="11" key="1">
    <citation type="journal article" date="2023" name="Front. Mar. Sci.">
        <title>A new Merluccius polli reference genome to investigate the effects of global change in West African waters.</title>
        <authorList>
            <person name="Mateo J.L."/>
            <person name="Blanco-Fernandez C."/>
            <person name="Garcia-Vazquez E."/>
            <person name="Machado-Schiaffino G."/>
        </authorList>
    </citation>
    <scope>NUCLEOTIDE SEQUENCE</scope>
    <source>
        <strain evidence="11">C29</strain>
        <tissue evidence="11">Fin</tissue>
    </source>
</reference>
<dbReference type="PANTHER" id="PTHR22930">
    <property type="match status" value="1"/>
</dbReference>
<dbReference type="GO" id="GO:0004518">
    <property type="term" value="F:nuclease activity"/>
    <property type="evidence" value="ECO:0007669"/>
    <property type="project" value="UniProtKB-KW"/>
</dbReference>
<comment type="subcellular location">
    <subcellularLocation>
        <location evidence="2">Nucleus</location>
    </subcellularLocation>
</comment>
<keyword evidence="6" id="KW-0378">Hydrolase</keyword>
<evidence type="ECO:0000259" key="10">
    <source>
        <dbReference type="Pfam" id="PF13359"/>
    </source>
</evidence>
<dbReference type="GO" id="GO:0046872">
    <property type="term" value="F:metal ion binding"/>
    <property type="evidence" value="ECO:0007669"/>
    <property type="project" value="UniProtKB-KW"/>
</dbReference>
<gene>
    <name evidence="11" type="ORF">N1851_010529</name>
</gene>
<evidence type="ECO:0000256" key="5">
    <source>
        <dbReference type="ARBA" id="ARBA00022723"/>
    </source>
</evidence>
<dbReference type="EMBL" id="JAOPHQ010001933">
    <property type="protein sequence ID" value="KAK0149030.1"/>
    <property type="molecule type" value="Genomic_DNA"/>
</dbReference>
<feature type="domain" description="Retrotransposon gag" evidence="9">
    <location>
        <begin position="236"/>
        <end position="319"/>
    </location>
</feature>
<dbReference type="SUPFAM" id="SSF50630">
    <property type="entry name" value="Acid proteases"/>
    <property type="match status" value="1"/>
</dbReference>
<evidence type="ECO:0000256" key="2">
    <source>
        <dbReference type="ARBA" id="ARBA00004123"/>
    </source>
</evidence>
<keyword evidence="12" id="KW-1185">Reference proteome</keyword>
<evidence type="ECO:0000259" key="9">
    <source>
        <dbReference type="Pfam" id="PF03732"/>
    </source>
</evidence>
<evidence type="ECO:0000256" key="4">
    <source>
        <dbReference type="ARBA" id="ARBA00022722"/>
    </source>
</evidence>
<comment type="similarity">
    <text evidence="3">Belongs to the HARBI1 family.</text>
</comment>
<dbReference type="CDD" id="cd00303">
    <property type="entry name" value="retropepsin_like"/>
    <property type="match status" value="1"/>
</dbReference>
<evidence type="ECO:0000256" key="1">
    <source>
        <dbReference type="ARBA" id="ARBA00001968"/>
    </source>
</evidence>
<evidence type="ECO:0000256" key="6">
    <source>
        <dbReference type="ARBA" id="ARBA00022801"/>
    </source>
</evidence>
<dbReference type="InterPro" id="IPR005162">
    <property type="entry name" value="Retrotrans_gag_dom"/>
</dbReference>
<evidence type="ECO:0000256" key="7">
    <source>
        <dbReference type="ARBA" id="ARBA00023242"/>
    </source>
</evidence>
<evidence type="ECO:0000256" key="8">
    <source>
        <dbReference type="SAM" id="MobiDB-lite"/>
    </source>
</evidence>
<feature type="compositionally biased region" description="Basic and acidic residues" evidence="8">
    <location>
        <begin position="365"/>
        <end position="381"/>
    </location>
</feature>
<dbReference type="InterPro" id="IPR001969">
    <property type="entry name" value="Aspartic_peptidase_AS"/>
</dbReference>
<dbReference type="Gene3D" id="2.40.70.10">
    <property type="entry name" value="Acid Proteases"/>
    <property type="match status" value="1"/>
</dbReference>
<evidence type="ECO:0000256" key="3">
    <source>
        <dbReference type="ARBA" id="ARBA00006958"/>
    </source>
</evidence>
<protein>
    <submittedName>
        <fullName evidence="11">Protein ALP1-like</fullName>
    </submittedName>
</protein>
<keyword evidence="4" id="KW-0540">Nuclease</keyword>
<dbReference type="Proteomes" id="UP001174136">
    <property type="component" value="Unassembled WGS sequence"/>
</dbReference>
<dbReference type="AlphaFoldDB" id="A0AA47P5I1"/>
<keyword evidence="5" id="KW-0479">Metal-binding</keyword>
<feature type="region of interest" description="Disordered" evidence="8">
    <location>
        <begin position="1"/>
        <end position="31"/>
    </location>
</feature>
<sequence>MAGVEQVELEEEAEQLWQGEPSQETSPPSLQLGPFVTFREPVTEISSLLSEMYLDEDEEEQGNQDTTVTASIDVEEINHTVQLLQSKVRELEEGCKTSSESAINREESLRGYVDQRFEAFEETVNQALTRMEQAMVNCMLRRDEKWKRELSKLKVTSTPQTPRTVPRWSLDVSDITRGDSSVSQSGYAKPPVRIMFPCFGENRDATEVFNFVEQCENFLSLRPLSNGELMASLTAVLTGPARSWWMAEKARVRDWKDFKAAFLNAFLPTDYMTEVEEKVRALVQAPDQCLRDFAYDYRALCLKWKPDMTETEMVRRIMNNCNPSLVSSLRGTCHTVEQLVKVGSMVERDWAAKKEYWAKVNSQRLPERPKTKQAQRLRDGQDSTPSHHMALAEVEPPPLLVVPMETRGYTGEAVVDTGSTYTLMQNSLWQQLSRPGERMVIGEDRPFVLADGKAHTAMGMVKLAYVWHGSVWAVETYIMDDRHLTFPLILGLNFMVRTGVQINVAERKYGLKGIPCPELGLPHDFAYSAKPAGFLQSATLLILFVLEQQQLQHRSWKGGWHVSFHVGTWKDKEDPEQSHTAKCTWKGKEVPEQSHTAKCNILQMYLATGESFRSVAFGFRVGASTVAGIVHEVCAAIWTSLLADYMPKPDAAEWRKIAAEFSHLAFPNCLGAMDGKHVVIEAPPSSGSLYYNYKGTFSIVLLAVVDAKYRFRVVDIGAYGRNSDGGTLSASAFGTALRQNTLGIPADSPLPGAEHLGPMPHVFLADEAFPLRRNIMRPYPGHNTGEKNVFNFRLSHVRRMVECAFGILASQWRVYRRVLGVSPEVAENIVKATCMLHNFLRWDGNTGLPGGASTEPSLGLQSAPRFGTNNATRDAVAVREKFAAYFMSPAGRVHWQDR</sequence>
<organism evidence="11 12">
    <name type="scientific">Merluccius polli</name>
    <name type="common">Benguela hake</name>
    <name type="synonym">Merluccius cadenati</name>
    <dbReference type="NCBI Taxonomy" id="89951"/>
    <lineage>
        <taxon>Eukaryota</taxon>
        <taxon>Metazoa</taxon>
        <taxon>Chordata</taxon>
        <taxon>Craniata</taxon>
        <taxon>Vertebrata</taxon>
        <taxon>Euteleostomi</taxon>
        <taxon>Actinopterygii</taxon>
        <taxon>Neopterygii</taxon>
        <taxon>Teleostei</taxon>
        <taxon>Neoteleostei</taxon>
        <taxon>Acanthomorphata</taxon>
        <taxon>Zeiogadaria</taxon>
        <taxon>Gadariae</taxon>
        <taxon>Gadiformes</taxon>
        <taxon>Gadoidei</taxon>
        <taxon>Merlucciidae</taxon>
        <taxon>Merluccius</taxon>
    </lineage>
</organism>
<feature type="domain" description="DDE Tnp4" evidence="10">
    <location>
        <begin position="673"/>
        <end position="838"/>
    </location>
</feature>
<evidence type="ECO:0000313" key="12">
    <source>
        <dbReference type="Proteomes" id="UP001174136"/>
    </source>
</evidence>
<accession>A0AA47P5I1</accession>
<dbReference type="PANTHER" id="PTHR22930:SF279">
    <property type="entry name" value="SIMILAR TO ENSANGP00000010363"/>
    <property type="match status" value="1"/>
</dbReference>